<reference evidence="4" key="1">
    <citation type="journal article" date="2019" name="Int. J. Syst. Evol. Microbiol.">
        <title>The Global Catalogue of Microorganisms (GCM) 10K type strain sequencing project: providing services to taxonomists for standard genome sequencing and annotation.</title>
        <authorList>
            <consortium name="The Broad Institute Genomics Platform"/>
            <consortium name="The Broad Institute Genome Sequencing Center for Infectious Disease"/>
            <person name="Wu L."/>
            <person name="Ma J."/>
        </authorList>
    </citation>
    <scope>NUCLEOTIDE SEQUENCE [LARGE SCALE GENOMIC DNA]</scope>
    <source>
        <strain evidence="4">JCM 17024</strain>
    </source>
</reference>
<gene>
    <name evidence="3" type="ORF">GCM10022383_08530</name>
</gene>
<name>A0ABP7MZC7_9MICO</name>
<evidence type="ECO:0000313" key="4">
    <source>
        <dbReference type="Proteomes" id="UP001501591"/>
    </source>
</evidence>
<accession>A0ABP7MZC7</accession>
<dbReference type="Pfam" id="PF01575">
    <property type="entry name" value="MaoC_dehydratas"/>
    <property type="match status" value="1"/>
</dbReference>
<feature type="domain" description="MaoC-like" evidence="2">
    <location>
        <begin position="14"/>
        <end position="105"/>
    </location>
</feature>
<dbReference type="EMBL" id="BAABCP010000001">
    <property type="protein sequence ID" value="GAA3932274.1"/>
    <property type="molecule type" value="Genomic_DNA"/>
</dbReference>
<organism evidence="3 4">
    <name type="scientific">Microbacterium soli</name>
    <dbReference type="NCBI Taxonomy" id="446075"/>
    <lineage>
        <taxon>Bacteria</taxon>
        <taxon>Bacillati</taxon>
        <taxon>Actinomycetota</taxon>
        <taxon>Actinomycetes</taxon>
        <taxon>Micrococcales</taxon>
        <taxon>Microbacteriaceae</taxon>
        <taxon>Microbacterium</taxon>
    </lineage>
</organism>
<dbReference type="InterPro" id="IPR002539">
    <property type="entry name" value="MaoC-like_dom"/>
</dbReference>
<keyword evidence="4" id="KW-1185">Reference proteome</keyword>
<evidence type="ECO:0000313" key="3">
    <source>
        <dbReference type="EMBL" id="GAA3932274.1"/>
    </source>
</evidence>
<dbReference type="Gene3D" id="3.10.129.10">
    <property type="entry name" value="Hotdog Thioesterase"/>
    <property type="match status" value="1"/>
</dbReference>
<dbReference type="SUPFAM" id="SSF54637">
    <property type="entry name" value="Thioesterase/thiol ester dehydrase-isomerase"/>
    <property type="match status" value="1"/>
</dbReference>
<sequence>MWHDIEVGDELPSSSRTTDLENWNRFAAVNDEFVPIHMDDAAGIAAGYPSAIGMGNLQVAYLHNLIRDWLGAEGEIKSISTRFEAPNLRGQTITARGVVTAINAETDRAVISLDVWTENDDGEVLAPSRAVVVMPSEAHSEGLM</sequence>
<evidence type="ECO:0000256" key="1">
    <source>
        <dbReference type="ARBA" id="ARBA00005254"/>
    </source>
</evidence>
<protein>
    <recommendedName>
        <fullName evidence="2">MaoC-like domain-containing protein</fullName>
    </recommendedName>
</protein>
<comment type="caution">
    <text evidence="3">The sequence shown here is derived from an EMBL/GenBank/DDBJ whole genome shotgun (WGS) entry which is preliminary data.</text>
</comment>
<dbReference type="RefSeq" id="WP_344818270.1">
    <property type="nucleotide sequence ID" value="NZ_BAABCP010000001.1"/>
</dbReference>
<proteinExistence type="inferred from homology"/>
<dbReference type="InterPro" id="IPR029069">
    <property type="entry name" value="HotDog_dom_sf"/>
</dbReference>
<comment type="similarity">
    <text evidence="1">Belongs to the enoyl-CoA hydratase/isomerase family.</text>
</comment>
<evidence type="ECO:0000259" key="2">
    <source>
        <dbReference type="Pfam" id="PF01575"/>
    </source>
</evidence>
<dbReference type="Proteomes" id="UP001501591">
    <property type="component" value="Unassembled WGS sequence"/>
</dbReference>